<reference evidence="2 3" key="1">
    <citation type="journal article" date="2014" name="PLoS ONE">
        <title>Global Analysis of Gene Expression Profiles in Physic Nut (Jatropha curcas L.) Seedlings Exposed to Salt Stress.</title>
        <authorList>
            <person name="Zhang L."/>
            <person name="Zhang C."/>
            <person name="Wu P."/>
            <person name="Chen Y."/>
            <person name="Li M."/>
            <person name="Jiang H."/>
            <person name="Wu G."/>
        </authorList>
    </citation>
    <scope>NUCLEOTIDE SEQUENCE [LARGE SCALE GENOMIC DNA]</scope>
    <source>
        <strain evidence="3">cv. GZQX0401</strain>
        <tissue evidence="2">Young leaves</tissue>
    </source>
</reference>
<evidence type="ECO:0000313" key="2">
    <source>
        <dbReference type="EMBL" id="KDP38921.1"/>
    </source>
</evidence>
<dbReference type="PANTHER" id="PTHR31672:SF13">
    <property type="entry name" value="F-BOX PROTEIN CPR30-LIKE"/>
    <property type="match status" value="1"/>
</dbReference>
<dbReference type="PANTHER" id="PTHR31672">
    <property type="entry name" value="BNACNNG10540D PROTEIN"/>
    <property type="match status" value="1"/>
</dbReference>
<dbReference type="Pfam" id="PF07734">
    <property type="entry name" value="FBA_1"/>
    <property type="match status" value="1"/>
</dbReference>
<feature type="domain" description="F-box associated beta-propeller type 1" evidence="1">
    <location>
        <begin position="15"/>
        <end position="219"/>
    </location>
</feature>
<dbReference type="EMBL" id="KK914353">
    <property type="protein sequence ID" value="KDP38921.1"/>
    <property type="molecule type" value="Genomic_DNA"/>
</dbReference>
<dbReference type="NCBIfam" id="TIGR01640">
    <property type="entry name" value="F_box_assoc_1"/>
    <property type="match status" value="1"/>
</dbReference>
<proteinExistence type="predicted"/>
<keyword evidence="3" id="KW-1185">Reference proteome</keyword>
<dbReference type="OrthoDB" id="835398at2759"/>
<dbReference type="InterPro" id="IPR017451">
    <property type="entry name" value="F-box-assoc_interact_dom"/>
</dbReference>
<evidence type="ECO:0000259" key="1">
    <source>
        <dbReference type="Pfam" id="PF07734"/>
    </source>
</evidence>
<organism evidence="2 3">
    <name type="scientific">Jatropha curcas</name>
    <name type="common">Barbados nut</name>
    <dbReference type="NCBI Taxonomy" id="180498"/>
    <lineage>
        <taxon>Eukaryota</taxon>
        <taxon>Viridiplantae</taxon>
        <taxon>Streptophyta</taxon>
        <taxon>Embryophyta</taxon>
        <taxon>Tracheophyta</taxon>
        <taxon>Spermatophyta</taxon>
        <taxon>Magnoliopsida</taxon>
        <taxon>eudicotyledons</taxon>
        <taxon>Gunneridae</taxon>
        <taxon>Pentapetalae</taxon>
        <taxon>rosids</taxon>
        <taxon>fabids</taxon>
        <taxon>Malpighiales</taxon>
        <taxon>Euphorbiaceae</taxon>
        <taxon>Crotonoideae</taxon>
        <taxon>Jatropheae</taxon>
        <taxon>Jatropha</taxon>
    </lineage>
</organism>
<sequence>MSLNPPFDSKDFFAVVGSCNGLVCLFGGDSVFSKYRFFLWNPSIRKYLLLPLHQSISWRHSWENYVIGFGFDSKTHDYKVLSMRGTFVDNGNHFSAELYSLNANSWKNISNVAPKFDGWISHKSYSCSVNDAFHWLAYKMKSITETECVIMVFDLRDEVLREMKLPQCLANSSNLNLNLKVYVCGESSIAVIHQEDEKNSSIWVMKEYGVVESWVKLGTVGKRWRGKSRVLGFRCNGDALLHFNRGPGVIASQNIESKRVKNFISTVRYSDSSVYSYMESLALLDKGADVSANGTSTPK</sequence>
<evidence type="ECO:0000313" key="3">
    <source>
        <dbReference type="Proteomes" id="UP000027138"/>
    </source>
</evidence>
<dbReference type="InterPro" id="IPR006527">
    <property type="entry name" value="F-box-assoc_dom_typ1"/>
</dbReference>
<dbReference type="AlphaFoldDB" id="A0A067KRS7"/>
<gene>
    <name evidence="2" type="ORF">JCGZ_00678</name>
</gene>
<accession>A0A067KRS7</accession>
<protein>
    <recommendedName>
        <fullName evidence="1">F-box associated beta-propeller type 1 domain-containing protein</fullName>
    </recommendedName>
</protein>
<name>A0A067KRS7_JATCU</name>
<dbReference type="Proteomes" id="UP000027138">
    <property type="component" value="Unassembled WGS sequence"/>
</dbReference>
<dbReference type="InterPro" id="IPR050796">
    <property type="entry name" value="SCF_F-box_component"/>
</dbReference>
<dbReference type="KEGG" id="jcu:105633203"/>
<dbReference type="STRING" id="180498.A0A067KRS7"/>